<protein>
    <submittedName>
        <fullName evidence="1">Uncharacterized protein</fullName>
    </submittedName>
</protein>
<keyword evidence="2" id="KW-1185">Reference proteome</keyword>
<dbReference type="AlphaFoldDB" id="A0A9N8HRE3"/>
<organism evidence="1 2">
    <name type="scientific">Seminavis robusta</name>
    <dbReference type="NCBI Taxonomy" id="568900"/>
    <lineage>
        <taxon>Eukaryota</taxon>
        <taxon>Sar</taxon>
        <taxon>Stramenopiles</taxon>
        <taxon>Ochrophyta</taxon>
        <taxon>Bacillariophyta</taxon>
        <taxon>Bacillariophyceae</taxon>
        <taxon>Bacillariophycidae</taxon>
        <taxon>Naviculales</taxon>
        <taxon>Naviculaceae</taxon>
        <taxon>Seminavis</taxon>
    </lineage>
</organism>
<name>A0A9N8HRE3_9STRA</name>
<evidence type="ECO:0000313" key="2">
    <source>
        <dbReference type="Proteomes" id="UP001153069"/>
    </source>
</evidence>
<dbReference type="EMBL" id="CAICTM010001308">
    <property type="protein sequence ID" value="CAB9522507.1"/>
    <property type="molecule type" value="Genomic_DNA"/>
</dbReference>
<evidence type="ECO:0000313" key="1">
    <source>
        <dbReference type="EMBL" id="CAB9522507.1"/>
    </source>
</evidence>
<reference evidence="1" key="1">
    <citation type="submission" date="2020-06" db="EMBL/GenBank/DDBJ databases">
        <authorList>
            <consortium name="Plant Systems Biology data submission"/>
        </authorList>
    </citation>
    <scope>NUCLEOTIDE SEQUENCE</scope>
    <source>
        <strain evidence="1">D6</strain>
    </source>
</reference>
<dbReference type="OrthoDB" id="10504401at2759"/>
<gene>
    <name evidence="1" type="ORF">SEMRO_1310_G261640.1</name>
</gene>
<accession>A0A9N8HRE3</accession>
<comment type="caution">
    <text evidence="1">The sequence shown here is derived from an EMBL/GenBank/DDBJ whole genome shotgun (WGS) entry which is preliminary data.</text>
</comment>
<sequence length="96" mass="11002">MTSALTKMANVAQKTAVVGLLGMFGYHTYQISRNVVAGLTKHDTMDSTYFEDVQKKVDEEYQTKYGRTDKRDWYDKEDQSYLKDVPRGVKPKAGKE</sequence>
<dbReference type="Proteomes" id="UP001153069">
    <property type="component" value="Unassembled WGS sequence"/>
</dbReference>
<proteinExistence type="predicted"/>